<evidence type="ECO:0000313" key="11">
    <source>
        <dbReference type="Proteomes" id="UP001195422"/>
    </source>
</evidence>
<dbReference type="InterPro" id="IPR044527">
    <property type="entry name" value="NrtA/CpmA_ABC-bd_dom"/>
</dbReference>
<organism evidence="10 11">
    <name type="scientific">Glutamicibacter protophormiae</name>
    <name type="common">Brevibacterium protophormiae</name>
    <dbReference type="NCBI Taxonomy" id="37930"/>
    <lineage>
        <taxon>Bacteria</taxon>
        <taxon>Bacillati</taxon>
        <taxon>Actinomycetota</taxon>
        <taxon>Actinomycetes</taxon>
        <taxon>Micrococcales</taxon>
        <taxon>Micrococcaceae</taxon>
        <taxon>Glutamicibacter</taxon>
    </lineage>
</organism>
<keyword evidence="6" id="KW-0997">Cell inner membrane</keyword>
<evidence type="ECO:0000256" key="9">
    <source>
        <dbReference type="SAM" id="MobiDB-lite"/>
    </source>
</evidence>
<evidence type="ECO:0000256" key="1">
    <source>
        <dbReference type="ARBA" id="ARBA00004418"/>
    </source>
</evidence>
<evidence type="ECO:0000256" key="8">
    <source>
        <dbReference type="ARBA" id="ARBA00023136"/>
    </source>
</evidence>
<evidence type="ECO:0000256" key="6">
    <source>
        <dbReference type="ARBA" id="ARBA00022519"/>
    </source>
</evidence>
<accession>A0ABS4XU67</accession>
<proteinExistence type="inferred from homology"/>
<keyword evidence="4" id="KW-0813">Transport</keyword>
<dbReference type="Pfam" id="PF13379">
    <property type="entry name" value="NMT1_2"/>
    <property type="match status" value="1"/>
</dbReference>
<gene>
    <name evidence="10" type="ORF">JOF39_002956</name>
</gene>
<dbReference type="PANTHER" id="PTHR30024:SF47">
    <property type="entry name" value="TAURINE-BINDING PERIPLASMIC PROTEIN"/>
    <property type="match status" value="1"/>
</dbReference>
<keyword evidence="8" id="KW-0472">Membrane</keyword>
<dbReference type="EMBL" id="JAGIOJ010000001">
    <property type="protein sequence ID" value="MBP2399875.1"/>
    <property type="molecule type" value="Genomic_DNA"/>
</dbReference>
<feature type="region of interest" description="Disordered" evidence="9">
    <location>
        <begin position="1"/>
        <end position="21"/>
    </location>
</feature>
<dbReference type="PANTHER" id="PTHR30024">
    <property type="entry name" value="ALIPHATIC SULFONATES-BINDING PROTEIN-RELATED"/>
    <property type="match status" value="1"/>
</dbReference>
<keyword evidence="7" id="KW-0732">Signal</keyword>
<protein>
    <submittedName>
        <fullName evidence="10">NitT/TauT family transport system substrate-binding protein</fullName>
    </submittedName>
</protein>
<dbReference type="RefSeq" id="WP_188946885.1">
    <property type="nucleotide sequence ID" value="NZ_BMPH01000001.1"/>
</dbReference>
<evidence type="ECO:0000256" key="5">
    <source>
        <dbReference type="ARBA" id="ARBA00022475"/>
    </source>
</evidence>
<evidence type="ECO:0000313" key="10">
    <source>
        <dbReference type="EMBL" id="MBP2399875.1"/>
    </source>
</evidence>
<sequence>MQPPERPAAGRTRLTAHAPRANRRGRAIGAGAVVLLAAAAVLTAFAPAPAGGLGTAADQGPAATLRLGYFANVTHAPALVADANGYLDDALGADGTTLETQIFAAGPAAIEALNSGAIDAAYLGPSPALNSYLSSGGTSLRIIAGAASGGASLVTTKQITQVSQLAGTELATPQYGGTQDVALRSFLRDQGLSDAVTVTPSSNGTVPQLFARGSIDGAWLPEPHASLLVEKYGAHRLVDEADLWPGGRFPTTVLVASQEFIAKHPDTVRELVQANAQAVRWLNAAGQRETLDTIQSALAALGSGTLPDAVISSALEQVSFDTTPLAGTFATLVNHAAAVGIGERGSLEGLVDDSFTAKAER</sequence>
<evidence type="ECO:0000256" key="4">
    <source>
        <dbReference type="ARBA" id="ARBA00022448"/>
    </source>
</evidence>
<dbReference type="Gene3D" id="3.40.190.10">
    <property type="entry name" value="Periplasmic binding protein-like II"/>
    <property type="match status" value="2"/>
</dbReference>
<dbReference type="Proteomes" id="UP001195422">
    <property type="component" value="Unassembled WGS sequence"/>
</dbReference>
<dbReference type="CDD" id="cd13553">
    <property type="entry name" value="PBP2_NrtA_CpmA_like"/>
    <property type="match status" value="1"/>
</dbReference>
<evidence type="ECO:0000256" key="2">
    <source>
        <dbReference type="ARBA" id="ARBA00004533"/>
    </source>
</evidence>
<keyword evidence="11" id="KW-1185">Reference proteome</keyword>
<dbReference type="SUPFAM" id="SSF53850">
    <property type="entry name" value="Periplasmic binding protein-like II"/>
    <property type="match status" value="1"/>
</dbReference>
<comment type="caution">
    <text evidence="10">The sequence shown here is derived from an EMBL/GenBank/DDBJ whole genome shotgun (WGS) entry which is preliminary data.</text>
</comment>
<reference evidence="10 11" key="1">
    <citation type="submission" date="2021-03" db="EMBL/GenBank/DDBJ databases">
        <title>Sequencing the genomes of 1000 actinobacteria strains.</title>
        <authorList>
            <person name="Klenk H.-P."/>
        </authorList>
    </citation>
    <scope>NUCLEOTIDE SEQUENCE [LARGE SCALE GENOMIC DNA]</scope>
    <source>
        <strain evidence="10 11">DSM 20168</strain>
    </source>
</reference>
<keyword evidence="5" id="KW-1003">Cell membrane</keyword>
<name>A0ABS4XU67_GLUPR</name>
<evidence type="ECO:0000256" key="7">
    <source>
        <dbReference type="ARBA" id="ARBA00022729"/>
    </source>
</evidence>
<comment type="similarity">
    <text evidence="3">Belongs to the bacterial solute-binding protein SsuA/TauA family.</text>
</comment>
<evidence type="ECO:0000256" key="3">
    <source>
        <dbReference type="ARBA" id="ARBA00010742"/>
    </source>
</evidence>
<comment type="subcellular location">
    <subcellularLocation>
        <location evidence="2">Cell inner membrane</location>
    </subcellularLocation>
    <subcellularLocation>
        <location evidence="1">Periplasm</location>
    </subcellularLocation>
</comment>